<dbReference type="AlphaFoldDB" id="A0A7R8UR61"/>
<dbReference type="Gene3D" id="1.25.40.420">
    <property type="match status" value="1"/>
</dbReference>
<evidence type="ECO:0000256" key="3">
    <source>
        <dbReference type="ARBA" id="ARBA00022441"/>
    </source>
</evidence>
<feature type="domain" description="BTB" evidence="8">
    <location>
        <begin position="30"/>
        <end position="98"/>
    </location>
</feature>
<dbReference type="GO" id="GO:0016567">
    <property type="term" value="P:protein ubiquitination"/>
    <property type="evidence" value="ECO:0007669"/>
    <property type="project" value="UniProtKB-UniPathway"/>
</dbReference>
<proteinExistence type="predicted"/>
<dbReference type="PROSITE" id="PS50097">
    <property type="entry name" value="BTB"/>
    <property type="match status" value="1"/>
</dbReference>
<dbReference type="SMART" id="SM00612">
    <property type="entry name" value="Kelch"/>
    <property type="match status" value="3"/>
</dbReference>
<evidence type="ECO:0000256" key="1">
    <source>
        <dbReference type="ARBA" id="ARBA00004906"/>
    </source>
</evidence>
<dbReference type="UniPathway" id="UPA00143"/>
<dbReference type="OrthoDB" id="10027872at2759"/>
<comment type="pathway">
    <text evidence="1">Protein modification; protein ubiquitination.</text>
</comment>
<dbReference type="Gene3D" id="3.30.710.10">
    <property type="entry name" value="Potassium Channel Kv1.1, Chain A"/>
    <property type="match status" value="1"/>
</dbReference>
<evidence type="ECO:0000256" key="5">
    <source>
        <dbReference type="ARBA" id="ARBA00022786"/>
    </source>
</evidence>
<dbReference type="InterPro" id="IPR006652">
    <property type="entry name" value="Kelch_1"/>
</dbReference>
<dbReference type="PIRSF" id="PIRSF037037">
    <property type="entry name" value="Kelch-like_protein_gigaxonin"/>
    <property type="match status" value="1"/>
</dbReference>
<gene>
    <name evidence="9" type="ORF">HERILL_LOCUS8342</name>
</gene>
<protein>
    <recommendedName>
        <fullName evidence="2">Kelch-like protein diablo</fullName>
    </recommendedName>
</protein>
<evidence type="ECO:0000259" key="8">
    <source>
        <dbReference type="PROSITE" id="PS50097"/>
    </source>
</evidence>
<keyword evidence="3" id="KW-0880">Kelch repeat</keyword>
<organism evidence="9 10">
    <name type="scientific">Hermetia illucens</name>
    <name type="common">Black soldier fly</name>
    <dbReference type="NCBI Taxonomy" id="343691"/>
    <lineage>
        <taxon>Eukaryota</taxon>
        <taxon>Metazoa</taxon>
        <taxon>Ecdysozoa</taxon>
        <taxon>Arthropoda</taxon>
        <taxon>Hexapoda</taxon>
        <taxon>Insecta</taxon>
        <taxon>Pterygota</taxon>
        <taxon>Neoptera</taxon>
        <taxon>Endopterygota</taxon>
        <taxon>Diptera</taxon>
        <taxon>Brachycera</taxon>
        <taxon>Stratiomyomorpha</taxon>
        <taxon>Stratiomyidae</taxon>
        <taxon>Hermetiinae</taxon>
        <taxon>Hermetia</taxon>
    </lineage>
</organism>
<dbReference type="Pfam" id="PF07707">
    <property type="entry name" value="BACK"/>
    <property type="match status" value="1"/>
</dbReference>
<dbReference type="EMBL" id="LR899011">
    <property type="protein sequence ID" value="CAD7085503.1"/>
    <property type="molecule type" value="Genomic_DNA"/>
</dbReference>
<dbReference type="Pfam" id="PF01344">
    <property type="entry name" value="Kelch_1"/>
    <property type="match status" value="2"/>
</dbReference>
<name>A0A7R8UR61_HERIL</name>
<dbReference type="SMART" id="SM00225">
    <property type="entry name" value="BTB"/>
    <property type="match status" value="1"/>
</dbReference>
<dbReference type="PANTHER" id="PTHR24412">
    <property type="entry name" value="KELCH PROTEIN"/>
    <property type="match status" value="1"/>
</dbReference>
<dbReference type="SUPFAM" id="SSF54695">
    <property type="entry name" value="POZ domain"/>
    <property type="match status" value="1"/>
</dbReference>
<evidence type="ECO:0000256" key="2">
    <source>
        <dbReference type="ARBA" id="ARBA00013699"/>
    </source>
</evidence>
<evidence type="ECO:0000313" key="9">
    <source>
        <dbReference type="EMBL" id="CAD7085503.1"/>
    </source>
</evidence>
<keyword evidence="6" id="KW-0009">Actin-binding</keyword>
<dbReference type="Proteomes" id="UP000594454">
    <property type="component" value="Chromosome 3"/>
</dbReference>
<evidence type="ECO:0000256" key="4">
    <source>
        <dbReference type="ARBA" id="ARBA00022737"/>
    </source>
</evidence>
<dbReference type="SUPFAM" id="SSF117281">
    <property type="entry name" value="Kelch motif"/>
    <property type="match status" value="1"/>
</dbReference>
<dbReference type="InterPro" id="IPR015915">
    <property type="entry name" value="Kelch-typ_b-propeller"/>
</dbReference>
<dbReference type="GO" id="GO:0003779">
    <property type="term" value="F:actin binding"/>
    <property type="evidence" value="ECO:0007669"/>
    <property type="project" value="UniProtKB-KW"/>
</dbReference>
<keyword evidence="4" id="KW-0677">Repeat</keyword>
<dbReference type="Pfam" id="PF00651">
    <property type="entry name" value="BTB"/>
    <property type="match status" value="1"/>
</dbReference>
<evidence type="ECO:0000313" key="10">
    <source>
        <dbReference type="Proteomes" id="UP000594454"/>
    </source>
</evidence>
<accession>A0A7R8UR61</accession>
<sequence length="523" mass="59385">MSDEIEISDQDHFSHYFAIIDEYRKIGRFCDVTICVEGGEITAHKTVLSSSSPYFDALFGENFRERKYERIELHHDTNFEIMSKIIDYIYTGKIRISLNDASILLKNFDYLQMRDATLKCVEYLLQNVNHDNCIQLFILAGELMGNGVLQNAAITYIGNYLTEISSSAKFKTLDRTKLESIVAEIEQSKADAIFTAIMNWIKYDIPNRSEDVEALLKYVSIKHLSLQNIRNNILADDFLNSNPSGCKWLVSSFLRNSSSFILGRKNSLLYISSLGVDSMNYEFDVHSRILVKQTARPFLFRCATMKLNDLIYAVGGEKDNQVADFGLTYDMRHKSWAPFSCPLNRTSCGVCTLDDKLYAICGLNANGRKLFSCLSYDAELDRWTNLQDMKNARRYPGAATYYSSIYALGGYNGNASGTVVERYDPREGVWQDIVKVKSKGCCSAAFLSNSIYCLEYDTEELISFDPRSLKFNVVKERAGLYITALDGYLYSVHKDGISQYDPHLSVWEEILCHPLADSPVITG</sequence>
<dbReference type="InParanoid" id="A0A7R8UR61"/>
<dbReference type="Gene3D" id="2.120.10.80">
    <property type="entry name" value="Kelch-type beta propeller"/>
    <property type="match status" value="1"/>
</dbReference>
<dbReference type="InterPro" id="IPR011705">
    <property type="entry name" value="BACK"/>
</dbReference>
<dbReference type="SMART" id="SM00875">
    <property type="entry name" value="BACK"/>
    <property type="match status" value="1"/>
</dbReference>
<evidence type="ECO:0000256" key="6">
    <source>
        <dbReference type="ARBA" id="ARBA00023203"/>
    </source>
</evidence>
<dbReference type="InterPro" id="IPR011333">
    <property type="entry name" value="SKP1/BTB/POZ_sf"/>
</dbReference>
<evidence type="ECO:0000256" key="7">
    <source>
        <dbReference type="ARBA" id="ARBA00043912"/>
    </source>
</evidence>
<dbReference type="InterPro" id="IPR000210">
    <property type="entry name" value="BTB/POZ_dom"/>
</dbReference>
<reference evidence="9 10" key="1">
    <citation type="submission" date="2020-11" db="EMBL/GenBank/DDBJ databases">
        <authorList>
            <person name="Wallbank WR R."/>
            <person name="Pardo Diaz C."/>
            <person name="Kozak K."/>
            <person name="Martin S."/>
            <person name="Jiggins C."/>
            <person name="Moest M."/>
            <person name="Warren A I."/>
            <person name="Generalovic N T."/>
            <person name="Byers J.R.P. K."/>
            <person name="Montejo-Kovacevich G."/>
            <person name="Yen C E."/>
        </authorList>
    </citation>
    <scope>NUCLEOTIDE SEQUENCE [LARGE SCALE GENOMIC DNA]</scope>
</reference>
<keyword evidence="10" id="KW-1185">Reference proteome</keyword>
<dbReference type="InterPro" id="IPR017096">
    <property type="entry name" value="BTB-kelch_protein"/>
</dbReference>
<comment type="function">
    <text evidence="7">Probable substrate-specific adapter of an E3 ubiquitin-protein ligase complex which mediates the ubiquitination and subsequent proteasomal degradation of target proteins. May have a role in synapse differentiation and growth.</text>
</comment>
<keyword evidence="5" id="KW-0833">Ubl conjugation pathway</keyword>
<dbReference type="PANTHER" id="PTHR24412:SF489">
    <property type="entry name" value="RING FINGER DOMAIN AND KELCH REPEAT-CONTAINING PROTEIN DDB_G0271372"/>
    <property type="match status" value="1"/>
</dbReference>